<dbReference type="PANTHER" id="PTHR47611:SF3">
    <property type="entry name" value="HAT C-TERMINAL DIMERISATION DOMAIN-CONTAINING PROTEIN"/>
    <property type="match status" value="1"/>
</dbReference>
<feature type="compositionally biased region" description="Basic and acidic residues" evidence="1">
    <location>
        <begin position="49"/>
        <end position="63"/>
    </location>
</feature>
<gene>
    <name evidence="3" type="ORF">CDEB00056_LOCUS421</name>
</gene>
<dbReference type="PANTHER" id="PTHR47611">
    <property type="entry name" value="HAT DIMERISATION DOMAIN, C-TERMINAL"/>
    <property type="match status" value="1"/>
</dbReference>
<dbReference type="EMBL" id="HBIO01000570">
    <property type="protein sequence ID" value="CAE0455580.1"/>
    <property type="molecule type" value="Transcribed_RNA"/>
</dbReference>
<reference evidence="3" key="1">
    <citation type="submission" date="2021-01" db="EMBL/GenBank/DDBJ databases">
        <authorList>
            <person name="Corre E."/>
            <person name="Pelletier E."/>
            <person name="Niang G."/>
            <person name="Scheremetjew M."/>
            <person name="Finn R."/>
            <person name="Kale V."/>
            <person name="Holt S."/>
            <person name="Cochrane G."/>
            <person name="Meng A."/>
            <person name="Brown T."/>
            <person name="Cohen L."/>
        </authorList>
    </citation>
    <scope>NUCLEOTIDE SEQUENCE</scope>
    <source>
        <strain evidence="3">MM31A-1</strain>
    </source>
</reference>
<evidence type="ECO:0000256" key="1">
    <source>
        <dbReference type="SAM" id="MobiDB-lite"/>
    </source>
</evidence>
<dbReference type="InterPro" id="IPR012337">
    <property type="entry name" value="RNaseH-like_sf"/>
</dbReference>
<dbReference type="SUPFAM" id="SSF53098">
    <property type="entry name" value="Ribonuclease H-like"/>
    <property type="match status" value="1"/>
</dbReference>
<sequence length="230" mass="26217">MNKIVLQSFFLDPRMKRNKGIFHRKDERLIWSAIEDDVLDIAIKSSEKVKEIESSNDKEKDTDGTSAVSTRKRVSEDNVNDQHINKKRSSGGGTRNHAKDNALFASFLNDSSSDDSNDDQEEVAEESIESIVTKELDMFKKEKGVHLFVNGSNADKGFNSPLQWWKQNHREYPNIWMLAKRILSVPATSAPSERVFSVASLIATKKRGSLKPDNVNMLVFLKENFDLIEW</sequence>
<dbReference type="GO" id="GO:0046983">
    <property type="term" value="F:protein dimerization activity"/>
    <property type="evidence" value="ECO:0007669"/>
    <property type="project" value="InterPro"/>
</dbReference>
<dbReference type="Pfam" id="PF05699">
    <property type="entry name" value="Dimer_Tnp_hAT"/>
    <property type="match status" value="1"/>
</dbReference>
<protein>
    <recommendedName>
        <fullName evidence="2">HAT C-terminal dimerisation domain-containing protein</fullName>
    </recommendedName>
</protein>
<evidence type="ECO:0000259" key="2">
    <source>
        <dbReference type="Pfam" id="PF05699"/>
    </source>
</evidence>
<dbReference type="AlphaFoldDB" id="A0A7S3PUA6"/>
<feature type="region of interest" description="Disordered" evidence="1">
    <location>
        <begin position="49"/>
        <end position="96"/>
    </location>
</feature>
<proteinExistence type="predicted"/>
<organism evidence="3">
    <name type="scientific">Chaetoceros debilis</name>
    <dbReference type="NCBI Taxonomy" id="122233"/>
    <lineage>
        <taxon>Eukaryota</taxon>
        <taxon>Sar</taxon>
        <taxon>Stramenopiles</taxon>
        <taxon>Ochrophyta</taxon>
        <taxon>Bacillariophyta</taxon>
        <taxon>Coscinodiscophyceae</taxon>
        <taxon>Chaetocerotophycidae</taxon>
        <taxon>Chaetocerotales</taxon>
        <taxon>Chaetocerotaceae</taxon>
        <taxon>Chaetoceros</taxon>
    </lineage>
</organism>
<accession>A0A7S3PUA6</accession>
<feature type="domain" description="HAT C-terminal dimerisation" evidence="2">
    <location>
        <begin position="158"/>
        <end position="224"/>
    </location>
</feature>
<evidence type="ECO:0000313" key="3">
    <source>
        <dbReference type="EMBL" id="CAE0455580.1"/>
    </source>
</evidence>
<name>A0A7S3PUA6_9STRA</name>
<dbReference type="InterPro" id="IPR008906">
    <property type="entry name" value="HATC_C_dom"/>
</dbReference>